<dbReference type="Proteomes" id="UP000236394">
    <property type="component" value="Unassembled WGS sequence"/>
</dbReference>
<accession>A0A2J8B4J6</accession>
<organism evidence="2 3">
    <name type="scientific">Mageeibacillus indolicus</name>
    <dbReference type="NCBI Taxonomy" id="884684"/>
    <lineage>
        <taxon>Bacteria</taxon>
        <taxon>Bacillati</taxon>
        <taxon>Bacillota</taxon>
        <taxon>Clostridia</taxon>
        <taxon>Eubacteriales</taxon>
        <taxon>Oscillospiraceae</taxon>
        <taxon>Mageeibacillus</taxon>
    </lineage>
</organism>
<keyword evidence="1" id="KW-1133">Transmembrane helix</keyword>
<comment type="caution">
    <text evidence="2">The sequence shown here is derived from an EMBL/GenBank/DDBJ whole genome shotgun (WGS) entry which is preliminary data.</text>
</comment>
<protein>
    <submittedName>
        <fullName evidence="2">Uncharacterized protein</fullName>
    </submittedName>
</protein>
<sequence length="74" mass="8718">MSLLRTRYQNKRYRLKGYTTASRVEDKYRRMSNKNKASHVVTIIIVIAAIVALWIWIRPISLLAEIFKTLGFSF</sequence>
<reference evidence="3" key="1">
    <citation type="submission" date="2017-04" db="EMBL/GenBank/DDBJ databases">
        <authorList>
            <person name="Bumgarner R.E."/>
            <person name="Fredricks D.N."/>
            <person name="Srinivasan S."/>
        </authorList>
    </citation>
    <scope>NUCLEOTIDE SEQUENCE [LARGE SCALE GENOMIC DNA]</scope>
    <source>
        <strain evidence="3">KA00405</strain>
    </source>
</reference>
<keyword evidence="1" id="KW-0812">Transmembrane</keyword>
<dbReference type="EMBL" id="NBZD01000001">
    <property type="protein sequence ID" value="PNH19685.1"/>
    <property type="molecule type" value="Genomic_DNA"/>
</dbReference>
<proteinExistence type="predicted"/>
<dbReference type="AlphaFoldDB" id="A0A2J8B4J6"/>
<name>A0A2J8B4J6_9FIRM</name>
<feature type="transmembrane region" description="Helical" evidence="1">
    <location>
        <begin position="37"/>
        <end position="57"/>
    </location>
</feature>
<dbReference type="RefSeq" id="WP_034574102.1">
    <property type="nucleotide sequence ID" value="NZ_NBZD01000001.1"/>
</dbReference>
<evidence type="ECO:0000256" key="1">
    <source>
        <dbReference type="SAM" id="Phobius"/>
    </source>
</evidence>
<gene>
    <name evidence="2" type="ORF">B7R76_02035</name>
</gene>
<keyword evidence="1" id="KW-0472">Membrane</keyword>
<evidence type="ECO:0000313" key="2">
    <source>
        <dbReference type="EMBL" id="PNH19685.1"/>
    </source>
</evidence>
<evidence type="ECO:0000313" key="3">
    <source>
        <dbReference type="Proteomes" id="UP000236394"/>
    </source>
</evidence>